<dbReference type="EC" id="3.1.2.-" evidence="4"/>
<dbReference type="PANTHER" id="PTHR42856">
    <property type="entry name" value="ACYL-COENZYME A THIOESTERASE PAAI"/>
    <property type="match status" value="1"/>
</dbReference>
<dbReference type="SUPFAM" id="SSF54637">
    <property type="entry name" value="Thioesterase/thiol ester dehydrase-isomerase"/>
    <property type="match status" value="1"/>
</dbReference>
<dbReference type="FunFam" id="3.10.129.10:FF:000022">
    <property type="entry name" value="Phenylacetic acid degradation protein"/>
    <property type="match status" value="1"/>
</dbReference>
<evidence type="ECO:0000313" key="4">
    <source>
        <dbReference type="EMBL" id="BBB26800.1"/>
    </source>
</evidence>
<dbReference type="InterPro" id="IPR006683">
    <property type="entry name" value="Thioestr_dom"/>
</dbReference>
<dbReference type="Proteomes" id="UP000595663">
    <property type="component" value="Chromosome"/>
</dbReference>
<protein>
    <submittedName>
        <fullName evidence="4">Acyl-CoA thioesterase</fullName>
        <ecNumber evidence="4">3.1.2.-</ecNumber>
    </submittedName>
</protein>
<dbReference type="EMBL" id="AP014545">
    <property type="protein sequence ID" value="BBB26800.1"/>
    <property type="molecule type" value="Genomic_DNA"/>
</dbReference>
<dbReference type="RefSeq" id="WP_019620411.1">
    <property type="nucleotide sequence ID" value="NZ_AP014545.1"/>
</dbReference>
<comment type="similarity">
    <text evidence="1">Belongs to the thioesterase PaaI family.</text>
</comment>
<sequence length="164" mass="17868">MAEQNYADKYDLNDPQQLAEACAEALLADDPLTQELKMTVVKVGPGSAELTMPVQDWMTNGHDTCHGGMIFSLADSAFAFSCNTENYPTVAAGCSIDYISPGHRGDMLTAKATKSHQRGRTGVYDIRVENQKGELIALFRGRSHRIRGVVIPGTDHDTTLPQGR</sequence>
<evidence type="ECO:0000256" key="1">
    <source>
        <dbReference type="ARBA" id="ARBA00008324"/>
    </source>
</evidence>
<dbReference type="InterPro" id="IPR029069">
    <property type="entry name" value="HotDog_dom_sf"/>
</dbReference>
<dbReference type="AlphaFoldDB" id="A0A7R6ST04"/>
<keyword evidence="5" id="KW-1185">Reference proteome</keyword>
<dbReference type="Pfam" id="PF03061">
    <property type="entry name" value="4HBT"/>
    <property type="match status" value="1"/>
</dbReference>
<organism evidence="4 5">
    <name type="scientific">Amphritea japonica ATCC BAA-1530</name>
    <dbReference type="NCBI Taxonomy" id="1278309"/>
    <lineage>
        <taxon>Bacteria</taxon>
        <taxon>Pseudomonadati</taxon>
        <taxon>Pseudomonadota</taxon>
        <taxon>Gammaproteobacteria</taxon>
        <taxon>Oceanospirillales</taxon>
        <taxon>Oceanospirillaceae</taxon>
        <taxon>Amphritea</taxon>
    </lineage>
</organism>
<name>A0A7R6ST04_9GAMM</name>
<dbReference type="Gene3D" id="3.10.129.10">
    <property type="entry name" value="Hotdog Thioesterase"/>
    <property type="match status" value="1"/>
</dbReference>
<dbReference type="PANTHER" id="PTHR42856:SF1">
    <property type="entry name" value="ACYL-COENZYME A THIOESTERASE PAAI"/>
    <property type="match status" value="1"/>
</dbReference>
<evidence type="ECO:0000259" key="3">
    <source>
        <dbReference type="Pfam" id="PF03061"/>
    </source>
</evidence>
<dbReference type="OrthoDB" id="32575at2"/>
<dbReference type="NCBIfam" id="TIGR02286">
    <property type="entry name" value="PaaD"/>
    <property type="match status" value="1"/>
</dbReference>
<dbReference type="InterPro" id="IPR011973">
    <property type="entry name" value="PaaD"/>
</dbReference>
<dbReference type="InterPro" id="IPR003736">
    <property type="entry name" value="PAAI_dom"/>
</dbReference>
<gene>
    <name evidence="4" type="primary">paaI</name>
    <name evidence="4" type="ORF">AMJAP_2209</name>
</gene>
<dbReference type="NCBIfam" id="TIGR00369">
    <property type="entry name" value="unchar_dom_1"/>
    <property type="match status" value="1"/>
</dbReference>
<evidence type="ECO:0000313" key="5">
    <source>
        <dbReference type="Proteomes" id="UP000595663"/>
    </source>
</evidence>
<keyword evidence="2 4" id="KW-0378">Hydrolase</keyword>
<dbReference type="CDD" id="cd03443">
    <property type="entry name" value="PaaI_thioesterase"/>
    <property type="match status" value="1"/>
</dbReference>
<proteinExistence type="inferred from homology"/>
<reference evidence="4 5" key="1">
    <citation type="journal article" date="2008" name="Int. J. Syst. Evol. Microbiol.">
        <title>Amphritea japonica sp. nov. and Amphritea balenae sp. nov., isolated from the sediment adjacent to sperm whale carcasses off Kagoshima, Japan.</title>
        <authorList>
            <person name="Miyazaki M."/>
            <person name="Nogi Y."/>
            <person name="Fujiwara Y."/>
            <person name="Kawato M."/>
            <person name="Nagahama T."/>
            <person name="Kubokawa K."/>
            <person name="Horikoshi K."/>
        </authorList>
    </citation>
    <scope>NUCLEOTIDE SEQUENCE [LARGE SCALE GENOMIC DNA]</scope>
    <source>
        <strain evidence="4 5">ATCC BAA-1530</strain>
    </source>
</reference>
<accession>A0A7R6ST04</accession>
<dbReference type="InterPro" id="IPR052723">
    <property type="entry name" value="Acyl-CoA_thioesterase_PaaI"/>
</dbReference>
<feature type="domain" description="Thioesterase" evidence="3">
    <location>
        <begin position="63"/>
        <end position="136"/>
    </location>
</feature>
<dbReference type="GO" id="GO:0016289">
    <property type="term" value="F:acyl-CoA hydrolase activity"/>
    <property type="evidence" value="ECO:0007669"/>
    <property type="project" value="TreeGrafter"/>
</dbReference>
<evidence type="ECO:0000256" key="2">
    <source>
        <dbReference type="ARBA" id="ARBA00022801"/>
    </source>
</evidence>
<dbReference type="KEGG" id="ajp:AMJAP_2209"/>